<organism evidence="1 2">
    <name type="scientific">Nematocida parisii (strain ERTm3)</name>
    <name type="common">Nematode killer fungus</name>
    <dbReference type="NCBI Taxonomy" id="935791"/>
    <lineage>
        <taxon>Eukaryota</taxon>
        <taxon>Fungi</taxon>
        <taxon>Fungi incertae sedis</taxon>
        <taxon>Microsporidia</taxon>
        <taxon>Nematocida</taxon>
    </lineage>
</organism>
<dbReference type="OrthoDB" id="10644788at2759"/>
<evidence type="ECO:0008006" key="3">
    <source>
        <dbReference type="Google" id="ProtNLM"/>
    </source>
</evidence>
<reference evidence="1" key="1">
    <citation type="submission" date="2011-01" db="EMBL/GenBank/DDBJ databases">
        <title>The Genome Sequence of Nematocida parisii strain ERTm3.</title>
        <authorList>
            <consortium name="The Broad Institute Genome Sequencing Platform"/>
            <consortium name="The Broad Institute Genome Sequencing Center for Infectious Disease"/>
            <person name="Cuomo C."/>
            <person name="Troemel E."/>
            <person name="Young S.K."/>
            <person name="Zeng Q."/>
            <person name="Gargeya S."/>
            <person name="Fitzgerald M."/>
            <person name="Haas B."/>
            <person name="Abouelleil A."/>
            <person name="Alvarado L."/>
            <person name="Arachchi H.M."/>
            <person name="Berlin A."/>
            <person name="Chapman S.B."/>
            <person name="Gearin G."/>
            <person name="Goldberg J."/>
            <person name="Griggs A."/>
            <person name="Gujja S."/>
            <person name="Hansen M."/>
            <person name="Heiman D."/>
            <person name="Howarth C."/>
            <person name="Larimer J."/>
            <person name="Lui A."/>
            <person name="MacDonald P.J.P."/>
            <person name="McCowen C."/>
            <person name="Montmayeur A."/>
            <person name="Murphy C."/>
            <person name="Neiman D."/>
            <person name="Pearson M."/>
            <person name="Priest M."/>
            <person name="Roberts A."/>
            <person name="Saif S."/>
            <person name="Shea T."/>
            <person name="Sisk P."/>
            <person name="Stolte C."/>
            <person name="Sykes S."/>
            <person name="Wortman J."/>
            <person name="Nusbaum C."/>
            <person name="Birren B."/>
        </authorList>
    </citation>
    <scope>NUCLEOTIDE SEQUENCE</scope>
    <source>
        <strain evidence="1">ERTm3</strain>
    </source>
</reference>
<name>I3EEP6_NEMP3</name>
<protein>
    <recommendedName>
        <fullName evidence="3">DUF2439 domain-containing protein</fullName>
    </recommendedName>
</protein>
<dbReference type="AlphaFoldDB" id="I3EEP6"/>
<proteinExistence type="predicted"/>
<dbReference type="VEuPathDB" id="MicrosporidiaDB:NEQG_02240"/>
<dbReference type="InParanoid" id="I3EEP6"/>
<dbReference type="HOGENOM" id="CLU_1586929_0_0_1"/>
<evidence type="ECO:0000313" key="2">
    <source>
        <dbReference type="Proteomes" id="UP000002872"/>
    </source>
</evidence>
<gene>
    <name evidence="1" type="ORF">NEQG_02240</name>
</gene>
<accession>I3EEP6</accession>
<keyword evidence="2" id="KW-1185">Reference proteome</keyword>
<dbReference type="Proteomes" id="UP000002872">
    <property type="component" value="Unassembled WGS sequence"/>
</dbReference>
<dbReference type="EMBL" id="GL870881">
    <property type="protein sequence ID" value="EIJ87693.1"/>
    <property type="molecule type" value="Genomic_DNA"/>
</dbReference>
<evidence type="ECO:0000313" key="1">
    <source>
        <dbReference type="EMBL" id="EIJ87693.1"/>
    </source>
</evidence>
<sequence>MGSKTDLPCTYCMHNKKRWVDGTLTVNNCRIVLFDNKSKEIDSRRIKGVELGTDSIRMDYHEVLCDGIDRILQEIIDNDDLVGTNNNTRNIPDTTMQGAVIPDTTIPEHKLCSKVLKIVEDLTVKKHAEEKKYKIDENIKIESKTTNNNIEDQNSSIKSRTDLLDMFM</sequence>